<dbReference type="InterPro" id="IPR003673">
    <property type="entry name" value="CoA-Trfase_fam_III"/>
</dbReference>
<dbReference type="InterPro" id="IPR044855">
    <property type="entry name" value="CoA-Trfase_III_dom3_sf"/>
</dbReference>
<sequence length="401" mass="42831">MIEGMKVLSFSHFVQGPAASQYLADLGADVTKVEPFGGAWERRAGSAGIRLGDTSVTFLSVNRNKKSIAVDLKHPDALRVLRPLIGTCDVLMENYRGGALEKLGLGYEAVREIKPDIIYASATGWGSSGPMAGKPGVDLLVQARSGLISVTGDAREGATAAGTPVADHHGAALLAMGVLAAYVRKLATGRGTRVQSSLLGAGLDLQAESLALYYSGGKGQDDVRRPGSLAAWFIDPPYGVYRLLDAHAVIALSGAMDDFAAALGSAELAAFDQEARRTRREEYTALLARTLAGWTYRDLAERLEPRGFWIERVATYDDVRNDPQVAEEGLLMEMPVGDTHATVLNHPIRYDGRLPELRTPPPELGEHTRPALREAGFGDAEIDDLIASGVVASRENGAPRS</sequence>
<dbReference type="Gene3D" id="3.40.50.10540">
    <property type="entry name" value="Crotonobetainyl-coa:carnitine coa-transferase, domain 1"/>
    <property type="match status" value="1"/>
</dbReference>
<evidence type="ECO:0000256" key="1">
    <source>
        <dbReference type="ARBA" id="ARBA00022679"/>
    </source>
</evidence>
<evidence type="ECO:0000313" key="2">
    <source>
        <dbReference type="EMBL" id="MFC5744264.1"/>
    </source>
</evidence>
<dbReference type="SUPFAM" id="SSF89796">
    <property type="entry name" value="CoA-transferase family III (CaiB/BaiF)"/>
    <property type="match status" value="1"/>
</dbReference>
<dbReference type="InterPro" id="IPR023606">
    <property type="entry name" value="CoA-Trfase_III_dom_1_sf"/>
</dbReference>
<proteinExistence type="predicted"/>
<reference evidence="3" key="1">
    <citation type="journal article" date="2019" name="Int. J. Syst. Evol. Microbiol.">
        <title>The Global Catalogue of Microorganisms (GCM) 10K type strain sequencing project: providing services to taxonomists for standard genome sequencing and annotation.</title>
        <authorList>
            <consortium name="The Broad Institute Genomics Platform"/>
            <consortium name="The Broad Institute Genome Sequencing Center for Infectious Disease"/>
            <person name="Wu L."/>
            <person name="Ma J."/>
        </authorList>
    </citation>
    <scope>NUCLEOTIDE SEQUENCE [LARGE SCALE GENOMIC DNA]</scope>
    <source>
        <strain evidence="3">KCTC 42087</strain>
    </source>
</reference>
<dbReference type="RefSeq" id="WP_378279277.1">
    <property type="nucleotide sequence ID" value="NZ_JBHSON010000002.1"/>
</dbReference>
<comment type="caution">
    <text evidence="2">The sequence shown here is derived from an EMBL/GenBank/DDBJ whole genome shotgun (WGS) entry which is preliminary data.</text>
</comment>
<dbReference type="PANTHER" id="PTHR48207">
    <property type="entry name" value="SUCCINATE--HYDROXYMETHYLGLUTARATE COA-TRANSFERASE"/>
    <property type="match status" value="1"/>
</dbReference>
<evidence type="ECO:0000313" key="3">
    <source>
        <dbReference type="Proteomes" id="UP001596074"/>
    </source>
</evidence>
<dbReference type="Gene3D" id="3.30.1540.10">
    <property type="entry name" value="formyl-coa transferase, domain 3"/>
    <property type="match status" value="1"/>
</dbReference>
<dbReference type="EMBL" id="JBHSON010000002">
    <property type="protein sequence ID" value="MFC5744264.1"/>
    <property type="molecule type" value="Genomic_DNA"/>
</dbReference>
<dbReference type="Proteomes" id="UP001596074">
    <property type="component" value="Unassembled WGS sequence"/>
</dbReference>
<keyword evidence="3" id="KW-1185">Reference proteome</keyword>
<gene>
    <name evidence="2" type="ORF">ACFPZN_01415</name>
</gene>
<accession>A0ABW0ZQX5</accession>
<protein>
    <submittedName>
        <fullName evidence="2">CaiB/BaiF CoA transferase family protein</fullName>
    </submittedName>
</protein>
<organism evidence="2 3">
    <name type="scientific">Actinomadura rugatobispora</name>
    <dbReference type="NCBI Taxonomy" id="1994"/>
    <lineage>
        <taxon>Bacteria</taxon>
        <taxon>Bacillati</taxon>
        <taxon>Actinomycetota</taxon>
        <taxon>Actinomycetes</taxon>
        <taxon>Streptosporangiales</taxon>
        <taxon>Thermomonosporaceae</taxon>
        <taxon>Actinomadura</taxon>
    </lineage>
</organism>
<dbReference type="PANTHER" id="PTHR48207:SF4">
    <property type="entry name" value="BLL6097 PROTEIN"/>
    <property type="match status" value="1"/>
</dbReference>
<keyword evidence="1 2" id="KW-0808">Transferase</keyword>
<name>A0ABW0ZQX5_9ACTN</name>
<dbReference type="InterPro" id="IPR050483">
    <property type="entry name" value="CoA-transferase_III_domain"/>
</dbReference>
<dbReference type="Pfam" id="PF02515">
    <property type="entry name" value="CoA_transf_3"/>
    <property type="match status" value="1"/>
</dbReference>
<dbReference type="GO" id="GO:0016740">
    <property type="term" value="F:transferase activity"/>
    <property type="evidence" value="ECO:0007669"/>
    <property type="project" value="UniProtKB-KW"/>
</dbReference>